<protein>
    <recommendedName>
        <fullName evidence="4">Demethylmenaquinone methyltransferase</fullName>
        <ecNumber evidence="4">2.1.1.163</ecNumber>
    </recommendedName>
</protein>
<feature type="binding site" evidence="4">
    <location>
        <begin position="119"/>
        <end position="120"/>
    </location>
    <ligand>
        <name>S-adenosyl-L-methionine</name>
        <dbReference type="ChEBI" id="CHEBI:59789"/>
    </ligand>
</feature>
<evidence type="ECO:0000256" key="1">
    <source>
        <dbReference type="ARBA" id="ARBA00022603"/>
    </source>
</evidence>
<evidence type="ECO:0000313" key="6">
    <source>
        <dbReference type="Proteomes" id="UP000585272"/>
    </source>
</evidence>
<comment type="catalytic activity">
    <reaction evidence="4">
        <text>a 2-demethylmenaquinol + S-adenosyl-L-methionine = a menaquinol + S-adenosyl-L-homocysteine + H(+)</text>
        <dbReference type="Rhea" id="RHEA:42640"/>
        <dbReference type="Rhea" id="RHEA-COMP:9539"/>
        <dbReference type="Rhea" id="RHEA-COMP:9563"/>
        <dbReference type="ChEBI" id="CHEBI:15378"/>
        <dbReference type="ChEBI" id="CHEBI:18151"/>
        <dbReference type="ChEBI" id="CHEBI:55437"/>
        <dbReference type="ChEBI" id="CHEBI:57856"/>
        <dbReference type="ChEBI" id="CHEBI:59789"/>
        <dbReference type="EC" id="2.1.1.163"/>
    </reaction>
</comment>
<keyword evidence="2 4" id="KW-0808">Transferase</keyword>
<evidence type="ECO:0000256" key="3">
    <source>
        <dbReference type="ARBA" id="ARBA00022691"/>
    </source>
</evidence>
<organism evidence="5 6">
    <name type="scientific">Conexibacter arvalis</name>
    <dbReference type="NCBI Taxonomy" id="912552"/>
    <lineage>
        <taxon>Bacteria</taxon>
        <taxon>Bacillati</taxon>
        <taxon>Actinomycetota</taxon>
        <taxon>Thermoleophilia</taxon>
        <taxon>Solirubrobacterales</taxon>
        <taxon>Conexibacteraceae</taxon>
        <taxon>Conexibacter</taxon>
    </lineage>
</organism>
<feature type="binding site" evidence="4">
    <location>
        <position position="69"/>
    </location>
    <ligand>
        <name>S-adenosyl-L-methionine</name>
        <dbReference type="ChEBI" id="CHEBI:59789"/>
    </ligand>
</feature>
<dbReference type="PANTHER" id="PTHR43591">
    <property type="entry name" value="METHYLTRANSFERASE"/>
    <property type="match status" value="1"/>
</dbReference>
<name>A0A840IA08_9ACTN</name>
<dbReference type="PANTHER" id="PTHR43591:SF24">
    <property type="entry name" value="2-METHOXY-6-POLYPRENYL-1,4-BENZOQUINOL METHYLASE, MITOCHONDRIAL"/>
    <property type="match status" value="1"/>
</dbReference>
<comment type="function">
    <text evidence="4">Methyltransferase required for the conversion of demethylmenaquinol (DMKH2) to menaquinol (MKH2).</text>
</comment>
<proteinExistence type="inferred from homology"/>
<dbReference type="GO" id="GO:0009234">
    <property type="term" value="P:menaquinone biosynthetic process"/>
    <property type="evidence" value="ECO:0007669"/>
    <property type="project" value="UniProtKB-UniRule"/>
</dbReference>
<evidence type="ECO:0000256" key="2">
    <source>
        <dbReference type="ARBA" id="ARBA00022679"/>
    </source>
</evidence>
<accession>A0A840IA08</accession>
<dbReference type="InterPro" id="IPR029063">
    <property type="entry name" value="SAM-dependent_MTases_sf"/>
</dbReference>
<gene>
    <name evidence="4" type="primary">menG</name>
    <name evidence="5" type="ORF">BDZ31_000646</name>
</gene>
<keyword evidence="3 4" id="KW-0949">S-adenosyl-L-methionine</keyword>
<dbReference type="Gene3D" id="3.40.50.150">
    <property type="entry name" value="Vaccinia Virus protein VP39"/>
    <property type="match status" value="1"/>
</dbReference>
<dbReference type="CDD" id="cd02440">
    <property type="entry name" value="AdoMet_MTases"/>
    <property type="match status" value="1"/>
</dbReference>
<dbReference type="NCBIfam" id="TIGR01934">
    <property type="entry name" value="MenG_MenH_UbiE"/>
    <property type="match status" value="1"/>
</dbReference>
<evidence type="ECO:0000313" key="5">
    <source>
        <dbReference type="EMBL" id="MBB4661073.1"/>
    </source>
</evidence>
<dbReference type="PROSITE" id="PS51608">
    <property type="entry name" value="SAM_MT_UBIE"/>
    <property type="match status" value="1"/>
</dbReference>
<comment type="caution">
    <text evidence="4">Lacks conserved residue(s) required for the propagation of feature annotation.</text>
</comment>
<dbReference type="Proteomes" id="UP000585272">
    <property type="component" value="Unassembled WGS sequence"/>
</dbReference>
<keyword evidence="4" id="KW-0474">Menaquinone biosynthesis</keyword>
<reference evidence="5 6" key="1">
    <citation type="submission" date="2020-08" db="EMBL/GenBank/DDBJ databases">
        <title>Genomic Encyclopedia of Archaeal and Bacterial Type Strains, Phase II (KMG-II): from individual species to whole genera.</title>
        <authorList>
            <person name="Goeker M."/>
        </authorList>
    </citation>
    <scope>NUCLEOTIDE SEQUENCE [LARGE SCALE GENOMIC DNA]</scope>
    <source>
        <strain evidence="5 6">DSM 23288</strain>
    </source>
</reference>
<sequence length="247" mass="26705">MSGGSVEPGPAAGRLEEPQVRAMFDRIARVYDRMNSVMTAGLHHRWRGRAVDLAAVAPGDRALDVACGTGDLSLELARRVGPSGAVVGCDFSEQMLVLAREKAAKQPDLGADLRFEWANALELPYEDGQFAAATVGFGARNFSDLEQGLREMRRVVRPGGKVVVLEITTPTRPPLSTFYRVWFDRIVPALGRVAGDSDAYTYLPSSVRRFPGPQELAATLERAGLTRIRYVLTAGGIIATHVGEVPS</sequence>
<dbReference type="SUPFAM" id="SSF53335">
    <property type="entry name" value="S-adenosyl-L-methionine-dependent methyltransferases"/>
    <property type="match status" value="1"/>
</dbReference>
<comment type="pathway">
    <text evidence="4">Quinol/quinone metabolism; menaquinone biosynthesis; menaquinol from 1,4-dihydroxy-2-naphthoate: step 2/2.</text>
</comment>
<evidence type="ECO:0000256" key="4">
    <source>
        <dbReference type="HAMAP-Rule" id="MF_01813"/>
    </source>
</evidence>
<dbReference type="InterPro" id="IPR023576">
    <property type="entry name" value="UbiE/COQ5_MeTrFase_CS"/>
</dbReference>
<dbReference type="InterPro" id="IPR004033">
    <property type="entry name" value="UbiE/COQ5_MeTrFase"/>
</dbReference>
<dbReference type="NCBIfam" id="NF001244">
    <property type="entry name" value="PRK00216.1-5"/>
    <property type="match status" value="1"/>
</dbReference>
<comment type="caution">
    <text evidence="5">The sequence shown here is derived from an EMBL/GenBank/DDBJ whole genome shotgun (WGS) entry which is preliminary data.</text>
</comment>
<dbReference type="EC" id="2.1.1.163" evidence="4"/>
<dbReference type="HAMAP" id="MF_01813">
    <property type="entry name" value="MenG_UbiE_methyltr"/>
    <property type="match status" value="1"/>
</dbReference>
<dbReference type="GO" id="GO:0043770">
    <property type="term" value="F:demethylmenaquinone methyltransferase activity"/>
    <property type="evidence" value="ECO:0007669"/>
    <property type="project" value="UniProtKB-UniRule"/>
</dbReference>
<dbReference type="Pfam" id="PF01209">
    <property type="entry name" value="Ubie_methyltran"/>
    <property type="match status" value="1"/>
</dbReference>
<feature type="binding site" evidence="4">
    <location>
        <position position="90"/>
    </location>
    <ligand>
        <name>S-adenosyl-L-methionine</name>
        <dbReference type="ChEBI" id="CHEBI:59789"/>
    </ligand>
</feature>
<keyword evidence="6" id="KW-1185">Reference proteome</keyword>
<dbReference type="PROSITE" id="PS01184">
    <property type="entry name" value="UBIE_2"/>
    <property type="match status" value="1"/>
</dbReference>
<dbReference type="AlphaFoldDB" id="A0A840IA08"/>
<keyword evidence="1 4" id="KW-0489">Methyltransferase</keyword>
<dbReference type="GO" id="GO:0032259">
    <property type="term" value="P:methylation"/>
    <property type="evidence" value="ECO:0007669"/>
    <property type="project" value="UniProtKB-KW"/>
</dbReference>
<comment type="similarity">
    <text evidence="4">Belongs to the class I-like SAM-binding methyltransferase superfamily. MenG/UbiE family.</text>
</comment>
<dbReference type="EMBL" id="JACHNU010000001">
    <property type="protein sequence ID" value="MBB4661073.1"/>
    <property type="molecule type" value="Genomic_DNA"/>
</dbReference>
<dbReference type="UniPathway" id="UPA00079">
    <property type="reaction ID" value="UER00169"/>
</dbReference>
<dbReference type="RefSeq" id="WP_183338924.1">
    <property type="nucleotide sequence ID" value="NZ_JACHNU010000001.1"/>
</dbReference>